<dbReference type="AlphaFoldDB" id="A0A2W5EZS8"/>
<evidence type="ECO:0000313" key="2">
    <source>
        <dbReference type="EMBL" id="PZP47067.1"/>
    </source>
</evidence>
<dbReference type="Pfam" id="PF01381">
    <property type="entry name" value="HTH_3"/>
    <property type="match status" value="1"/>
</dbReference>
<accession>A0A2W5EZS8</accession>
<dbReference type="InterPro" id="IPR010982">
    <property type="entry name" value="Lambda_DNA-bd_dom_sf"/>
</dbReference>
<dbReference type="SMART" id="SM00530">
    <property type="entry name" value="HTH_XRE"/>
    <property type="match status" value="1"/>
</dbReference>
<proteinExistence type="predicted"/>
<dbReference type="Gene3D" id="1.10.260.40">
    <property type="entry name" value="lambda repressor-like DNA-binding domains"/>
    <property type="match status" value="1"/>
</dbReference>
<evidence type="ECO:0000313" key="3">
    <source>
        <dbReference type="Proteomes" id="UP000249645"/>
    </source>
</evidence>
<dbReference type="EMBL" id="QFOI01000204">
    <property type="protein sequence ID" value="PZP47067.1"/>
    <property type="molecule type" value="Genomic_DNA"/>
</dbReference>
<comment type="caution">
    <text evidence="2">The sequence shown here is derived from an EMBL/GenBank/DDBJ whole genome shotgun (WGS) entry which is preliminary data.</text>
</comment>
<dbReference type="Proteomes" id="UP000249645">
    <property type="component" value="Unassembled WGS sequence"/>
</dbReference>
<protein>
    <recommendedName>
        <fullName evidence="1">HTH cro/C1-type domain-containing protein</fullName>
    </recommendedName>
</protein>
<dbReference type="CDD" id="cd00093">
    <property type="entry name" value="HTH_XRE"/>
    <property type="match status" value="1"/>
</dbReference>
<feature type="domain" description="HTH cro/C1-type" evidence="1">
    <location>
        <begin position="6"/>
        <end position="59"/>
    </location>
</feature>
<reference evidence="2 3" key="1">
    <citation type="submission" date="2017-11" db="EMBL/GenBank/DDBJ databases">
        <title>Infants hospitalized years apart are colonized by the same room-sourced microbial strains.</title>
        <authorList>
            <person name="Brooks B."/>
            <person name="Olm M.R."/>
            <person name="Firek B.A."/>
            <person name="Baker R."/>
            <person name="Thomas B.C."/>
            <person name="Morowitz M.J."/>
            <person name="Banfield J.F."/>
        </authorList>
    </citation>
    <scope>NUCLEOTIDE SEQUENCE [LARGE SCALE GENOMIC DNA]</scope>
    <source>
        <strain evidence="2">S2_009_000_R2_76</strain>
    </source>
</reference>
<dbReference type="PROSITE" id="PS50943">
    <property type="entry name" value="HTH_CROC1"/>
    <property type="match status" value="1"/>
</dbReference>
<gene>
    <name evidence="2" type="ORF">DI598_11435</name>
</gene>
<dbReference type="InterPro" id="IPR001387">
    <property type="entry name" value="Cro/C1-type_HTH"/>
</dbReference>
<evidence type="ECO:0000259" key="1">
    <source>
        <dbReference type="PROSITE" id="PS50943"/>
    </source>
</evidence>
<organism evidence="2 3">
    <name type="scientific">Pseudopedobacter saltans</name>
    <dbReference type="NCBI Taxonomy" id="151895"/>
    <lineage>
        <taxon>Bacteria</taxon>
        <taxon>Pseudomonadati</taxon>
        <taxon>Bacteroidota</taxon>
        <taxon>Sphingobacteriia</taxon>
        <taxon>Sphingobacteriales</taxon>
        <taxon>Sphingobacteriaceae</taxon>
        <taxon>Pseudopedobacter</taxon>
    </lineage>
</organism>
<name>A0A2W5EZS8_9SPHI</name>
<sequence>MEASEIKEYRRRNNLTQSELAEIVKSTVRSVQSWEQDQRNIPQSAVSLMTIYEKENAPIPEVREDTSSSFGANNVTMPREVFDQLSKLTETVLSQQRTIESLAEFQKKHVGAVGAAQKIAAG</sequence>
<dbReference type="GO" id="GO:0003677">
    <property type="term" value="F:DNA binding"/>
    <property type="evidence" value="ECO:0007669"/>
    <property type="project" value="InterPro"/>
</dbReference>
<dbReference type="SUPFAM" id="SSF47413">
    <property type="entry name" value="lambda repressor-like DNA-binding domains"/>
    <property type="match status" value="1"/>
</dbReference>